<gene>
    <name evidence="1" type="ORF">GTP90_02270</name>
</gene>
<sequence length="160" mass="16507">MHAQASTSEQRKHPEITQCAGAIVAGSGGGMVGAGMPTTSDLTAQVDHAGELMRDVFGVDVTTRYNSNGRSGGAYVVTDAPGHALFSNSSIGINARVAQDGSLVFNVYASAEYLHDQALATQNGMGKYAYPELASVADALAWVQTHVKVPAPSSRGRGAV</sequence>
<organism evidence="1 2">
    <name type="scientific">Duganella vulcania</name>
    <dbReference type="NCBI Taxonomy" id="2692166"/>
    <lineage>
        <taxon>Bacteria</taxon>
        <taxon>Pseudomonadati</taxon>
        <taxon>Pseudomonadota</taxon>
        <taxon>Betaproteobacteria</taxon>
        <taxon>Burkholderiales</taxon>
        <taxon>Oxalobacteraceae</taxon>
        <taxon>Telluria group</taxon>
        <taxon>Duganella</taxon>
    </lineage>
</organism>
<dbReference type="EMBL" id="WWCX01000001">
    <property type="protein sequence ID" value="MYM92683.1"/>
    <property type="molecule type" value="Genomic_DNA"/>
</dbReference>
<dbReference type="Proteomes" id="UP000447355">
    <property type="component" value="Unassembled WGS sequence"/>
</dbReference>
<comment type="caution">
    <text evidence="1">The sequence shown here is derived from an EMBL/GenBank/DDBJ whole genome shotgun (WGS) entry which is preliminary data.</text>
</comment>
<evidence type="ECO:0000313" key="1">
    <source>
        <dbReference type="EMBL" id="MYM92683.1"/>
    </source>
</evidence>
<name>A0A845GDI7_9BURK</name>
<proteinExistence type="predicted"/>
<dbReference type="RefSeq" id="WP_161081941.1">
    <property type="nucleotide sequence ID" value="NZ_WWCX01000001.1"/>
</dbReference>
<accession>A0A845GDI7</accession>
<dbReference type="AlphaFoldDB" id="A0A845GDI7"/>
<reference evidence="1" key="1">
    <citation type="submission" date="2019-12" db="EMBL/GenBank/DDBJ databases">
        <title>Novel species isolated from a subtropical stream in China.</title>
        <authorList>
            <person name="Lu H."/>
        </authorList>
    </citation>
    <scope>NUCLEOTIDE SEQUENCE [LARGE SCALE GENOMIC DNA]</scope>
    <source>
        <strain evidence="1">FT81W</strain>
    </source>
</reference>
<protein>
    <submittedName>
        <fullName evidence="1">Uncharacterized protein</fullName>
    </submittedName>
</protein>
<evidence type="ECO:0000313" key="2">
    <source>
        <dbReference type="Proteomes" id="UP000447355"/>
    </source>
</evidence>